<evidence type="ECO:0000256" key="3">
    <source>
        <dbReference type="ARBA" id="ARBA00023015"/>
    </source>
</evidence>
<reference evidence="8" key="1">
    <citation type="submission" date="2021-01" db="EMBL/GenBank/DDBJ databases">
        <authorList>
            <person name="Kaushik A."/>
        </authorList>
    </citation>
    <scope>NUCLEOTIDE SEQUENCE</scope>
    <source>
        <strain evidence="8">AG4-R118</strain>
    </source>
</reference>
<keyword evidence="3" id="KW-0805">Transcription regulation</keyword>
<dbReference type="AlphaFoldDB" id="A0A8H2WXR2"/>
<dbReference type="CDD" id="cd00067">
    <property type="entry name" value="GAL4"/>
    <property type="match status" value="1"/>
</dbReference>
<name>A0A8H2WXR2_9AGAM</name>
<dbReference type="Pfam" id="PF00172">
    <property type="entry name" value="Zn_clus"/>
    <property type="match status" value="1"/>
</dbReference>
<dbReference type="GO" id="GO:0006351">
    <property type="term" value="P:DNA-templated transcription"/>
    <property type="evidence" value="ECO:0007669"/>
    <property type="project" value="InterPro"/>
</dbReference>
<evidence type="ECO:0000256" key="5">
    <source>
        <dbReference type="ARBA" id="ARBA00023242"/>
    </source>
</evidence>
<dbReference type="SUPFAM" id="SSF57701">
    <property type="entry name" value="Zn2/Cys6 DNA-binding domain"/>
    <property type="match status" value="1"/>
</dbReference>
<feature type="domain" description="Zn(2)-C6 fungal-type" evidence="7">
    <location>
        <begin position="17"/>
        <end position="47"/>
    </location>
</feature>
<dbReference type="InterPro" id="IPR050815">
    <property type="entry name" value="TF_fung"/>
</dbReference>
<organism evidence="8 9">
    <name type="scientific">Rhizoctonia solani</name>
    <dbReference type="NCBI Taxonomy" id="456999"/>
    <lineage>
        <taxon>Eukaryota</taxon>
        <taxon>Fungi</taxon>
        <taxon>Dikarya</taxon>
        <taxon>Basidiomycota</taxon>
        <taxon>Agaricomycotina</taxon>
        <taxon>Agaricomycetes</taxon>
        <taxon>Cantharellales</taxon>
        <taxon>Ceratobasidiaceae</taxon>
        <taxon>Rhizoctonia</taxon>
    </lineage>
</organism>
<dbReference type="Gene3D" id="4.10.240.10">
    <property type="entry name" value="Zn(2)-C6 fungal-type DNA-binding domain"/>
    <property type="match status" value="1"/>
</dbReference>
<evidence type="ECO:0000313" key="9">
    <source>
        <dbReference type="Proteomes" id="UP000663888"/>
    </source>
</evidence>
<gene>
    <name evidence="8" type="ORF">RDB_LOCUS12751</name>
</gene>
<dbReference type="GO" id="GO:0008270">
    <property type="term" value="F:zinc ion binding"/>
    <property type="evidence" value="ECO:0007669"/>
    <property type="project" value="InterPro"/>
</dbReference>
<evidence type="ECO:0000256" key="2">
    <source>
        <dbReference type="ARBA" id="ARBA00022723"/>
    </source>
</evidence>
<evidence type="ECO:0000256" key="4">
    <source>
        <dbReference type="ARBA" id="ARBA00023163"/>
    </source>
</evidence>
<feature type="region of interest" description="Disordered" evidence="6">
    <location>
        <begin position="76"/>
        <end position="104"/>
    </location>
</feature>
<dbReference type="GO" id="GO:0000981">
    <property type="term" value="F:DNA-binding transcription factor activity, RNA polymerase II-specific"/>
    <property type="evidence" value="ECO:0007669"/>
    <property type="project" value="InterPro"/>
</dbReference>
<dbReference type="PROSITE" id="PS00463">
    <property type="entry name" value="ZN2_CY6_FUNGAL_1"/>
    <property type="match status" value="1"/>
</dbReference>
<dbReference type="PROSITE" id="PS50048">
    <property type="entry name" value="ZN2_CY6_FUNGAL_2"/>
    <property type="match status" value="1"/>
</dbReference>
<dbReference type="PANTHER" id="PTHR47338">
    <property type="entry name" value="ZN(II)2CYS6 TRANSCRIPTION FACTOR (EUROFUNG)-RELATED"/>
    <property type="match status" value="1"/>
</dbReference>
<keyword evidence="4" id="KW-0804">Transcription</keyword>
<dbReference type="EMBL" id="CAJMWX010000312">
    <property type="protein sequence ID" value="CAE6412482.1"/>
    <property type="molecule type" value="Genomic_DNA"/>
</dbReference>
<dbReference type="Pfam" id="PF04082">
    <property type="entry name" value="Fungal_trans"/>
    <property type="match status" value="1"/>
</dbReference>
<evidence type="ECO:0000256" key="6">
    <source>
        <dbReference type="SAM" id="MobiDB-lite"/>
    </source>
</evidence>
<keyword evidence="5" id="KW-0539">Nucleus</keyword>
<keyword evidence="2" id="KW-0479">Metal-binding</keyword>
<dbReference type="CDD" id="cd12148">
    <property type="entry name" value="fungal_TF_MHR"/>
    <property type="match status" value="1"/>
</dbReference>
<feature type="compositionally biased region" description="Low complexity" evidence="6">
    <location>
        <begin position="82"/>
        <end position="95"/>
    </location>
</feature>
<sequence length="596" mass="66437">MDSTPPTGIRMLSRFGACLICRRRKLRCDATQPECNRCRATGNTCQYQDPAYRSRTRVLQEHIRELEAKIDQIKLQRGEGCGSSPTSISPSRSGSNVGSGTLSPQSVHFASPASTFDSPAHQTMDLSSLLAPRASPGSNMLSRRGPAAISLPREASRKLLSTFMQRKQICGFTLHTGRVVRSFQPGSCEPTAPALYYAMILFGCHFSPETELKFWEGMFYERTKLEIEANITRAHLNDRIKYNTLHHLQAMVLLGQWYYFKGRLLEGHVYIARAVRFAVALGLHELKSRIYGHYVVMSHEPSRRGVGLWKPRDPVELGEAINLWWTCFTRDFAGTLVNGLPPSISLEEIKTVWPVSLSEFEDMRGSELSNDSHSAAALLDLKHLRVVADVSRDTPLCLLAKGVMLIYCAGMLDTERISSSEATEEWLVRFEACDRATKTFIESAQEAYVGRDIEEVATIAMAQAAVDCAAIQLHSPLADYELDVGAQDGSRGLMSGSSLGGYSYMRCMESSKSIARTAVYTEGVDTSYMHTFLGVSWSCAASLLATQIPKLRRIGYTEQAQEIEQHIAIILRSMERLLLTYPVLILQVEQLRALLR</sequence>
<dbReference type="GO" id="GO:0005634">
    <property type="term" value="C:nucleus"/>
    <property type="evidence" value="ECO:0007669"/>
    <property type="project" value="UniProtKB-SubCell"/>
</dbReference>
<protein>
    <recommendedName>
        <fullName evidence="7">Zn(2)-C6 fungal-type domain-containing protein</fullName>
    </recommendedName>
</protein>
<comment type="caution">
    <text evidence="8">The sequence shown here is derived from an EMBL/GenBank/DDBJ whole genome shotgun (WGS) entry which is preliminary data.</text>
</comment>
<proteinExistence type="predicted"/>
<dbReference type="InterPro" id="IPR007219">
    <property type="entry name" value="XnlR_reg_dom"/>
</dbReference>
<dbReference type="InterPro" id="IPR001138">
    <property type="entry name" value="Zn2Cys6_DnaBD"/>
</dbReference>
<dbReference type="InterPro" id="IPR036864">
    <property type="entry name" value="Zn2-C6_fun-type_DNA-bd_sf"/>
</dbReference>
<dbReference type="SMART" id="SM00066">
    <property type="entry name" value="GAL4"/>
    <property type="match status" value="1"/>
</dbReference>
<accession>A0A8H2WXR2</accession>
<dbReference type="GO" id="GO:0003677">
    <property type="term" value="F:DNA binding"/>
    <property type="evidence" value="ECO:0007669"/>
    <property type="project" value="InterPro"/>
</dbReference>
<dbReference type="Proteomes" id="UP000663888">
    <property type="component" value="Unassembled WGS sequence"/>
</dbReference>
<evidence type="ECO:0000313" key="8">
    <source>
        <dbReference type="EMBL" id="CAE6412482.1"/>
    </source>
</evidence>
<dbReference type="SMART" id="SM00906">
    <property type="entry name" value="Fungal_trans"/>
    <property type="match status" value="1"/>
</dbReference>
<dbReference type="PANTHER" id="PTHR47338:SF29">
    <property type="entry name" value="ZN(2)-C6 FUNGAL-TYPE DOMAIN-CONTAINING PROTEIN"/>
    <property type="match status" value="1"/>
</dbReference>
<evidence type="ECO:0000256" key="1">
    <source>
        <dbReference type="ARBA" id="ARBA00004123"/>
    </source>
</evidence>
<comment type="subcellular location">
    <subcellularLocation>
        <location evidence="1">Nucleus</location>
    </subcellularLocation>
</comment>
<evidence type="ECO:0000259" key="7">
    <source>
        <dbReference type="PROSITE" id="PS50048"/>
    </source>
</evidence>